<accession>A0A4D8QF86</accession>
<dbReference type="AlphaFoldDB" id="A0A4D8QF86"/>
<evidence type="ECO:0000313" key="2">
    <source>
        <dbReference type="Proteomes" id="UP000298596"/>
    </source>
</evidence>
<keyword evidence="1" id="KW-0614">Plasmid</keyword>
<evidence type="ECO:0000313" key="1">
    <source>
        <dbReference type="EMBL" id="QCO07556.1"/>
    </source>
</evidence>
<proteinExistence type="predicted"/>
<geneLocation type="plasmid" evidence="1 2">
    <name>p8</name>
</geneLocation>
<gene>
    <name evidence="1" type="ORF">D3867_37365</name>
</gene>
<protein>
    <submittedName>
        <fullName evidence="1">Uncharacterized protein</fullName>
    </submittedName>
</protein>
<dbReference type="EMBL" id="CP032338">
    <property type="protein sequence ID" value="QCO07556.1"/>
    <property type="molecule type" value="Genomic_DNA"/>
</dbReference>
<organism evidence="1 2">
    <name type="scientific">Azospirillum brasilense</name>
    <dbReference type="NCBI Taxonomy" id="192"/>
    <lineage>
        <taxon>Bacteria</taxon>
        <taxon>Pseudomonadati</taxon>
        <taxon>Pseudomonadota</taxon>
        <taxon>Alphaproteobacteria</taxon>
        <taxon>Rhodospirillales</taxon>
        <taxon>Azospirillaceae</taxon>
        <taxon>Azospirillum</taxon>
    </lineage>
</organism>
<name>A0A4D8QF86_AZOBR</name>
<dbReference type="Proteomes" id="UP000298596">
    <property type="component" value="Plasmid p8"/>
</dbReference>
<sequence>MTPAAAIEAWCFGRGRDTGSGQALAYLYLALSDAEASGGPAVFNFEALRRLDEDRLQLAQAAIAAFTARQWRTTAESRQTMYDLYGMLCAGRVMPPAMPSRPIGM</sequence>
<reference evidence="1 2" key="1">
    <citation type="submission" date="2018-09" db="EMBL/GenBank/DDBJ databases">
        <title>Whole genome based analysis of evolution and adaptive divergence in Indian and Brazilian strains of Azospirillum brasilense.</title>
        <authorList>
            <person name="Singh C."/>
            <person name="Tripathi A.K."/>
        </authorList>
    </citation>
    <scope>NUCLEOTIDE SEQUENCE [LARGE SCALE GENOMIC DNA]</scope>
    <source>
        <strain evidence="1 2">MTCC4036</strain>
        <plasmid evidence="1 2">p8</plasmid>
    </source>
</reference>